<evidence type="ECO:0000256" key="1">
    <source>
        <dbReference type="SAM" id="MobiDB-lite"/>
    </source>
</evidence>
<evidence type="ECO:0000313" key="2">
    <source>
        <dbReference type="EMBL" id="PSU31783.1"/>
    </source>
</evidence>
<evidence type="ECO:0008006" key="4">
    <source>
        <dbReference type="Google" id="ProtNLM"/>
    </source>
</evidence>
<feature type="compositionally biased region" description="Basic and acidic residues" evidence="1">
    <location>
        <begin position="306"/>
        <end position="322"/>
    </location>
</feature>
<evidence type="ECO:0000313" key="3">
    <source>
        <dbReference type="Proteomes" id="UP000241222"/>
    </source>
</evidence>
<dbReference type="AlphaFoldDB" id="A0A2T3ITV3"/>
<dbReference type="InterPro" id="IPR021496">
    <property type="entry name" value="DUF3150"/>
</dbReference>
<comment type="caution">
    <text evidence="2">The sequence shown here is derived from an EMBL/GenBank/DDBJ whole genome shotgun (WGS) entry which is preliminary data.</text>
</comment>
<dbReference type="Proteomes" id="UP000241222">
    <property type="component" value="Unassembled WGS sequence"/>
</dbReference>
<dbReference type="EMBL" id="PYMH01000013">
    <property type="protein sequence ID" value="PSU31783.1"/>
    <property type="molecule type" value="Genomic_DNA"/>
</dbReference>
<gene>
    <name evidence="2" type="ORF">C9I99_21605</name>
</gene>
<dbReference type="RefSeq" id="WP_107350913.1">
    <property type="nucleotide sequence ID" value="NZ_PYMH01000013.1"/>
</dbReference>
<sequence>MQISQYQNVVPPGFRLLKVNVTRCIFSKNINLSEIGVKRKIDRRVVSSGAKKMADDETINSFRRIQHWVDNKLDETTLPFSHGIKLVPEEIYDELVIQLKIWQQQYLALLTNLIVNYDTIVEEHAQACDDNPELPENFGEVVRSQRIPLDYVIKQTTFVIEEGPDLRKEFANSLLTYVAREADELSNKLISSAQNNGGTAKISRKQLPKIEKIYRKLRAMRSIDKRVSPLVQLVGNWLNSLPEKESFTAKNSQDFIQVLSILKNPELLKITNMEFEPTSEDDSAAVDNTPPASTPSDDDTGQDQQVETKEPSDKDKNIQSWF</sequence>
<keyword evidence="3" id="KW-1185">Reference proteome</keyword>
<dbReference type="Pfam" id="PF11348">
    <property type="entry name" value="DUF3150"/>
    <property type="match status" value="1"/>
</dbReference>
<name>A0A2T3ITV3_9GAMM</name>
<reference evidence="2 3" key="1">
    <citation type="submission" date="2018-03" db="EMBL/GenBank/DDBJ databases">
        <title>Whole genome sequencing of Histamine producing bacteria.</title>
        <authorList>
            <person name="Butler K."/>
        </authorList>
    </citation>
    <scope>NUCLEOTIDE SEQUENCE [LARGE SCALE GENOMIC DNA]</scope>
    <source>
        <strain evidence="2 3">JCM 13586</strain>
    </source>
</reference>
<proteinExistence type="predicted"/>
<feature type="region of interest" description="Disordered" evidence="1">
    <location>
        <begin position="276"/>
        <end position="322"/>
    </location>
</feature>
<organism evidence="2 3">
    <name type="scientific">Photobacterium lutimaris</name>
    <dbReference type="NCBI Taxonomy" id="388278"/>
    <lineage>
        <taxon>Bacteria</taxon>
        <taxon>Pseudomonadati</taxon>
        <taxon>Pseudomonadota</taxon>
        <taxon>Gammaproteobacteria</taxon>
        <taxon>Vibrionales</taxon>
        <taxon>Vibrionaceae</taxon>
        <taxon>Photobacterium</taxon>
    </lineage>
</organism>
<protein>
    <recommendedName>
        <fullName evidence="4">DUF3150 domain-containing protein</fullName>
    </recommendedName>
</protein>
<accession>A0A2T3ITV3</accession>